<sequence>MKVKKNLQCGAKEKVDIFAITGSIPVLKKFEDFDNSWKTTTTVTTTPECISPSYCECKICLSVKDPVSLDNGQLALQQHKTKEDSENEENGAEPREQQQG</sequence>
<evidence type="ECO:0000313" key="3">
    <source>
        <dbReference type="Proteomes" id="UP001162480"/>
    </source>
</evidence>
<organism evidence="2 3">
    <name type="scientific">Octopus vulgaris</name>
    <name type="common">Common octopus</name>
    <dbReference type="NCBI Taxonomy" id="6645"/>
    <lineage>
        <taxon>Eukaryota</taxon>
        <taxon>Metazoa</taxon>
        <taxon>Spiralia</taxon>
        <taxon>Lophotrochozoa</taxon>
        <taxon>Mollusca</taxon>
        <taxon>Cephalopoda</taxon>
        <taxon>Coleoidea</taxon>
        <taxon>Octopodiformes</taxon>
        <taxon>Octopoda</taxon>
        <taxon>Incirrata</taxon>
        <taxon>Octopodidae</taxon>
        <taxon>Octopus</taxon>
    </lineage>
</organism>
<dbReference type="Proteomes" id="UP001162480">
    <property type="component" value="Chromosome 23"/>
</dbReference>
<protein>
    <submittedName>
        <fullName evidence="2">Uncharacterized protein</fullName>
    </submittedName>
</protein>
<dbReference type="EMBL" id="OX597836">
    <property type="protein sequence ID" value="CAI9739637.1"/>
    <property type="molecule type" value="Genomic_DNA"/>
</dbReference>
<name>A0AA36BTU6_OCTVU</name>
<reference evidence="2" key="1">
    <citation type="submission" date="2023-08" db="EMBL/GenBank/DDBJ databases">
        <authorList>
            <person name="Alioto T."/>
            <person name="Alioto T."/>
            <person name="Gomez Garrido J."/>
        </authorList>
    </citation>
    <scope>NUCLEOTIDE SEQUENCE</scope>
</reference>
<dbReference type="AlphaFoldDB" id="A0AA36BTU6"/>
<accession>A0AA36BTU6</accession>
<proteinExistence type="predicted"/>
<gene>
    <name evidence="2" type="ORF">OCTVUL_1B030778</name>
</gene>
<evidence type="ECO:0000256" key="1">
    <source>
        <dbReference type="SAM" id="MobiDB-lite"/>
    </source>
</evidence>
<keyword evidence="3" id="KW-1185">Reference proteome</keyword>
<evidence type="ECO:0000313" key="2">
    <source>
        <dbReference type="EMBL" id="CAI9739637.1"/>
    </source>
</evidence>
<feature type="region of interest" description="Disordered" evidence="1">
    <location>
        <begin position="74"/>
        <end position="100"/>
    </location>
</feature>